<accession>A0A645IQ99</accession>
<sequence length="77" mass="8595">MDVAESEEPIPADDPVMEIANYDNVIITPHIAGWTRECQQRLADMTTDNVILALQGTVPNNLVNIDAVENWKKKTNC</sequence>
<keyword evidence="1" id="KW-0670">Pyruvate</keyword>
<proteinExistence type="predicted"/>
<organism evidence="1">
    <name type="scientific">bioreactor metagenome</name>
    <dbReference type="NCBI Taxonomy" id="1076179"/>
    <lineage>
        <taxon>unclassified sequences</taxon>
        <taxon>metagenomes</taxon>
        <taxon>ecological metagenomes</taxon>
    </lineage>
</organism>
<dbReference type="Gene3D" id="3.40.50.720">
    <property type="entry name" value="NAD(P)-binding Rossmann-like Domain"/>
    <property type="match status" value="2"/>
</dbReference>
<dbReference type="EC" id="1.1.1.81" evidence="1"/>
<protein>
    <submittedName>
        <fullName evidence="1">Glyoxylate/hydroxypyruvate reductase B</fullName>
        <ecNumber evidence="1">1.1.1.81</ecNumber>
    </submittedName>
</protein>
<keyword evidence="1" id="KW-0560">Oxidoreductase</keyword>
<gene>
    <name evidence="1" type="primary">ghrB_38</name>
    <name evidence="1" type="ORF">SDC9_201071</name>
</gene>
<comment type="caution">
    <text evidence="1">The sequence shown here is derived from an EMBL/GenBank/DDBJ whole genome shotgun (WGS) entry which is preliminary data.</text>
</comment>
<dbReference type="SUPFAM" id="SSF51735">
    <property type="entry name" value="NAD(P)-binding Rossmann-fold domains"/>
    <property type="match status" value="1"/>
</dbReference>
<reference evidence="1" key="1">
    <citation type="submission" date="2019-08" db="EMBL/GenBank/DDBJ databases">
        <authorList>
            <person name="Kucharzyk K."/>
            <person name="Murdoch R.W."/>
            <person name="Higgins S."/>
            <person name="Loffler F."/>
        </authorList>
    </citation>
    <scope>NUCLEOTIDE SEQUENCE</scope>
</reference>
<name>A0A645IQ99_9ZZZZ</name>
<evidence type="ECO:0000313" key="1">
    <source>
        <dbReference type="EMBL" id="MPN53407.1"/>
    </source>
</evidence>
<dbReference type="InterPro" id="IPR036291">
    <property type="entry name" value="NAD(P)-bd_dom_sf"/>
</dbReference>
<dbReference type="EMBL" id="VSSQ01120505">
    <property type="protein sequence ID" value="MPN53407.1"/>
    <property type="molecule type" value="Genomic_DNA"/>
</dbReference>
<dbReference type="GO" id="GO:0016618">
    <property type="term" value="F:hydroxypyruvate reductase [NAD(P)H] activity"/>
    <property type="evidence" value="ECO:0007669"/>
    <property type="project" value="UniProtKB-EC"/>
</dbReference>
<dbReference type="AlphaFoldDB" id="A0A645IQ99"/>